<sequence length="93" mass="10750">MPLLQATWKSRDKRRQSSNFEQDIAHSMPAYIGSKDRPQNIIFQMKVKTEKLSTNILSADAILDDPKAFPYFAQYILDTGRSDHLCSYLPQEE</sequence>
<dbReference type="Proteomes" id="UP000886653">
    <property type="component" value="Unassembled WGS sequence"/>
</dbReference>
<evidence type="ECO:0000313" key="3">
    <source>
        <dbReference type="Proteomes" id="UP000886653"/>
    </source>
</evidence>
<organism evidence="2 3">
    <name type="scientific">Cronartium quercuum f. sp. fusiforme G11</name>
    <dbReference type="NCBI Taxonomy" id="708437"/>
    <lineage>
        <taxon>Eukaryota</taxon>
        <taxon>Fungi</taxon>
        <taxon>Dikarya</taxon>
        <taxon>Basidiomycota</taxon>
        <taxon>Pucciniomycotina</taxon>
        <taxon>Pucciniomycetes</taxon>
        <taxon>Pucciniales</taxon>
        <taxon>Coleosporiaceae</taxon>
        <taxon>Cronartium</taxon>
    </lineage>
</organism>
<comment type="caution">
    <text evidence="2">The sequence shown here is derived from an EMBL/GenBank/DDBJ whole genome shotgun (WGS) entry which is preliminary data.</text>
</comment>
<protein>
    <submittedName>
        <fullName evidence="2">Uncharacterized protein</fullName>
    </submittedName>
</protein>
<reference evidence="2" key="1">
    <citation type="submission" date="2013-11" db="EMBL/GenBank/DDBJ databases">
        <title>Genome sequence of the fusiform rust pathogen reveals effectors for host alternation and coevolution with pine.</title>
        <authorList>
            <consortium name="DOE Joint Genome Institute"/>
            <person name="Smith K."/>
            <person name="Pendleton A."/>
            <person name="Kubisiak T."/>
            <person name="Anderson C."/>
            <person name="Salamov A."/>
            <person name="Aerts A."/>
            <person name="Riley R."/>
            <person name="Clum A."/>
            <person name="Lindquist E."/>
            <person name="Ence D."/>
            <person name="Campbell M."/>
            <person name="Kronenberg Z."/>
            <person name="Feau N."/>
            <person name="Dhillon B."/>
            <person name="Hamelin R."/>
            <person name="Burleigh J."/>
            <person name="Smith J."/>
            <person name="Yandell M."/>
            <person name="Nelson C."/>
            <person name="Grigoriev I."/>
            <person name="Davis J."/>
        </authorList>
    </citation>
    <scope>NUCLEOTIDE SEQUENCE</scope>
    <source>
        <strain evidence="2">G11</strain>
    </source>
</reference>
<dbReference type="EMBL" id="MU167289">
    <property type="protein sequence ID" value="KAG0144731.1"/>
    <property type="molecule type" value="Genomic_DNA"/>
</dbReference>
<name>A0A9P6NDI6_9BASI</name>
<dbReference type="AlphaFoldDB" id="A0A9P6NDI6"/>
<accession>A0A9P6NDI6</accession>
<keyword evidence="3" id="KW-1185">Reference proteome</keyword>
<proteinExistence type="predicted"/>
<dbReference type="OrthoDB" id="3044497at2759"/>
<evidence type="ECO:0000256" key="1">
    <source>
        <dbReference type="SAM" id="MobiDB-lite"/>
    </source>
</evidence>
<evidence type="ECO:0000313" key="2">
    <source>
        <dbReference type="EMBL" id="KAG0144731.1"/>
    </source>
</evidence>
<gene>
    <name evidence="2" type="ORF">CROQUDRAFT_94642</name>
</gene>
<feature type="region of interest" description="Disordered" evidence="1">
    <location>
        <begin position="1"/>
        <end position="22"/>
    </location>
</feature>